<evidence type="ECO:0000313" key="1">
    <source>
        <dbReference type="EMBL" id="SEN73833.1"/>
    </source>
</evidence>
<organism evidence="1 2">
    <name type="scientific">Loktanella fryxellensis</name>
    <dbReference type="NCBI Taxonomy" id="245187"/>
    <lineage>
        <taxon>Bacteria</taxon>
        <taxon>Pseudomonadati</taxon>
        <taxon>Pseudomonadota</taxon>
        <taxon>Alphaproteobacteria</taxon>
        <taxon>Rhodobacterales</taxon>
        <taxon>Roseobacteraceae</taxon>
        <taxon>Loktanella</taxon>
    </lineage>
</organism>
<protein>
    <submittedName>
        <fullName evidence="1">Uncharacterized protein</fullName>
    </submittedName>
</protein>
<name>A0A1H8IZ04_9RHOB</name>
<sequence>MLDWIPLQDLTVNNPKDFDISKCRVWCRPGDPDQLHRIRFDGLARSPGCSFYFYRVPHRMSFKLKGPGHCVVNFAGGSVAMTIRMTGAADPVIGSCLAIIKERISAGGVRAVLLNTDLLIKKGCLFSDDILIQGANQHGLVSLPDKTVIAAKRNRVVVEQRSGSGDLRR</sequence>
<reference evidence="1 2" key="1">
    <citation type="submission" date="2016-10" db="EMBL/GenBank/DDBJ databases">
        <authorList>
            <person name="de Groot N.N."/>
        </authorList>
    </citation>
    <scope>NUCLEOTIDE SEQUENCE [LARGE SCALE GENOMIC DNA]</scope>
    <source>
        <strain evidence="1 2">DSM 16213</strain>
    </source>
</reference>
<dbReference type="EMBL" id="FOCI01000031">
    <property type="protein sequence ID" value="SEN73833.1"/>
    <property type="molecule type" value="Genomic_DNA"/>
</dbReference>
<keyword evidence="2" id="KW-1185">Reference proteome</keyword>
<proteinExistence type="predicted"/>
<dbReference type="AlphaFoldDB" id="A0A1H8IZ04"/>
<gene>
    <name evidence="1" type="ORF">SAMN04488003_1313</name>
</gene>
<dbReference type="Proteomes" id="UP000199585">
    <property type="component" value="Unassembled WGS sequence"/>
</dbReference>
<dbReference type="STRING" id="245187.SAMN04488003_1313"/>
<evidence type="ECO:0000313" key="2">
    <source>
        <dbReference type="Proteomes" id="UP000199585"/>
    </source>
</evidence>
<accession>A0A1H8IZ04</accession>